<feature type="transmembrane region" description="Helical" evidence="1">
    <location>
        <begin position="258"/>
        <end position="276"/>
    </location>
</feature>
<dbReference type="Proteomes" id="UP000094067">
    <property type="component" value="Unassembled WGS sequence"/>
</dbReference>
<keyword evidence="1" id="KW-0472">Membrane</keyword>
<evidence type="ECO:0000256" key="1">
    <source>
        <dbReference type="SAM" id="Phobius"/>
    </source>
</evidence>
<feature type="transmembrane region" description="Helical" evidence="1">
    <location>
        <begin position="300"/>
        <end position="322"/>
    </location>
</feature>
<dbReference type="AlphaFoldDB" id="A0A1E3A998"/>
<feature type="transmembrane region" description="Helical" evidence="1">
    <location>
        <begin position="185"/>
        <end position="209"/>
    </location>
</feature>
<evidence type="ECO:0000313" key="3">
    <source>
        <dbReference type="Proteomes" id="UP000094067"/>
    </source>
</evidence>
<feature type="transmembrane region" description="Helical" evidence="1">
    <location>
        <begin position="88"/>
        <end position="110"/>
    </location>
</feature>
<feature type="transmembrane region" description="Helical" evidence="1">
    <location>
        <begin position="229"/>
        <end position="246"/>
    </location>
</feature>
<comment type="caution">
    <text evidence="2">The sequence shown here is derived from an EMBL/GenBank/DDBJ whole genome shotgun (WGS) entry which is preliminary data.</text>
</comment>
<accession>A0A1E3A998</accession>
<sequence>MSVQELKERYVYAVSRLLPHKMREDISAELDTLIEDMLEERCQDRPAEEKDLRVVLAELGSPSEMANHYSPDKDKCLIGPPYFSAYKYVLRIVFLAVTGGMLLAGGITLVMDNWQKTKIFYEYLADLAGWMGSIIMGLVFAFGFVTLIFAFFQRKGISLEDINGSWENLPPVPVKQERIGKGETIAGVCLSVAFLIVFLIVPQILCVIVNQGGQKVSIPILNAQTVRSVWFLLIGMVIFGVGRDLFGYFEGRYTRRLAVVTGIADLLSFICFFFFLNTPGLVNTDIIPAIDSLFQGKDMFIAKVITGFPGVFLLVMALILVLDFGTNLYKAMKYDR</sequence>
<keyword evidence="1" id="KW-1133">Transmembrane helix</keyword>
<protein>
    <submittedName>
        <fullName evidence="2">Uncharacterized protein</fullName>
    </submittedName>
</protein>
<dbReference type="EMBL" id="MCGH01000002">
    <property type="protein sequence ID" value="ODM05278.1"/>
    <property type="molecule type" value="Genomic_DNA"/>
</dbReference>
<proteinExistence type="predicted"/>
<keyword evidence="1" id="KW-0812">Transmembrane</keyword>
<gene>
    <name evidence="2" type="ORF">BEI61_01161</name>
</gene>
<dbReference type="PATRIC" id="fig|1432052.4.peg.1310"/>
<feature type="transmembrane region" description="Helical" evidence="1">
    <location>
        <begin position="130"/>
        <end position="152"/>
    </location>
</feature>
<reference evidence="2 3" key="1">
    <citation type="submission" date="2016-07" db="EMBL/GenBank/DDBJ databases">
        <title>Characterization of isolates of Eisenbergiella tayi derived from blood cultures, using whole genome sequencing.</title>
        <authorList>
            <person name="Burdz T."/>
            <person name="Wiebe D."/>
            <person name="Huynh C."/>
            <person name="Bernard K."/>
        </authorList>
    </citation>
    <scope>NUCLEOTIDE SEQUENCE [LARGE SCALE GENOMIC DNA]</scope>
    <source>
        <strain evidence="2 3">NML 110608</strain>
    </source>
</reference>
<organism evidence="2 3">
    <name type="scientific">Eisenbergiella tayi</name>
    <dbReference type="NCBI Taxonomy" id="1432052"/>
    <lineage>
        <taxon>Bacteria</taxon>
        <taxon>Bacillati</taxon>
        <taxon>Bacillota</taxon>
        <taxon>Clostridia</taxon>
        <taxon>Lachnospirales</taxon>
        <taxon>Lachnospiraceae</taxon>
        <taxon>Eisenbergiella</taxon>
    </lineage>
</organism>
<dbReference type="RefSeq" id="WP_069151611.1">
    <property type="nucleotide sequence ID" value="NZ_MCGH01000002.1"/>
</dbReference>
<name>A0A1E3A998_9FIRM</name>
<evidence type="ECO:0000313" key="2">
    <source>
        <dbReference type="EMBL" id="ODM05278.1"/>
    </source>
</evidence>